<evidence type="ECO:0000313" key="3">
    <source>
        <dbReference type="Proteomes" id="UP000199415"/>
    </source>
</evidence>
<feature type="region of interest" description="Disordered" evidence="1">
    <location>
        <begin position="287"/>
        <end position="367"/>
    </location>
</feature>
<feature type="compositionally biased region" description="Acidic residues" evidence="1">
    <location>
        <begin position="339"/>
        <end position="354"/>
    </location>
</feature>
<dbReference type="Proteomes" id="UP000199415">
    <property type="component" value="Unassembled WGS sequence"/>
</dbReference>
<feature type="region of interest" description="Disordered" evidence="1">
    <location>
        <begin position="254"/>
        <end position="274"/>
    </location>
</feature>
<name>A0A1G7NDF7_9PROT</name>
<protein>
    <submittedName>
        <fullName evidence="2">Uncharacterized protein</fullName>
    </submittedName>
</protein>
<dbReference type="OrthoDB" id="9859380at2"/>
<evidence type="ECO:0000313" key="2">
    <source>
        <dbReference type="EMBL" id="SDF72063.1"/>
    </source>
</evidence>
<gene>
    <name evidence="2" type="ORF">SAMN05216241_102124</name>
</gene>
<dbReference type="STRING" id="1082479.SAMN05216241_102124"/>
<dbReference type="RefSeq" id="WP_090018770.1">
    <property type="nucleotide sequence ID" value="NZ_FNCE01000002.1"/>
</dbReference>
<keyword evidence="3" id="KW-1185">Reference proteome</keyword>
<dbReference type="EMBL" id="FNCE01000002">
    <property type="protein sequence ID" value="SDF72063.1"/>
    <property type="molecule type" value="Genomic_DNA"/>
</dbReference>
<dbReference type="AlphaFoldDB" id="A0A1G7NDF7"/>
<organism evidence="2 3">
    <name type="scientific">Limimonas halophila</name>
    <dbReference type="NCBI Taxonomy" id="1082479"/>
    <lineage>
        <taxon>Bacteria</taxon>
        <taxon>Pseudomonadati</taxon>
        <taxon>Pseudomonadota</taxon>
        <taxon>Alphaproteobacteria</taxon>
        <taxon>Rhodospirillales</taxon>
        <taxon>Rhodovibrionaceae</taxon>
        <taxon>Limimonas</taxon>
    </lineage>
</organism>
<evidence type="ECO:0000256" key="1">
    <source>
        <dbReference type="SAM" id="MobiDB-lite"/>
    </source>
</evidence>
<feature type="compositionally biased region" description="Basic and acidic residues" evidence="1">
    <location>
        <begin position="287"/>
        <end position="334"/>
    </location>
</feature>
<sequence length="367" mass="39366">MVGREDRCLKPNANRYRVTARNAPRAALHALQRHGVRLTDALAGDTHIALFRPDSTEAPLAVFAIAGEPGSPALRVRYARLLPETASPYLTGGPLDSQAVDEEVPRLARRRAETRLGASGLREVLSERFWGREISLYTGTALVLAALGFPMTPGVFVVGGVLLLLQGSIRLAVREWRLGRAKRRLLHDPAVQDDLREAAARAIFVRTHDLRAGGERPRVVRGTAIVPDIRRTVPLDLLVDEDARLAAGGLTPAVNAGEATPAEPTDLESLAPSQNTLTVVFRRPKTHIEPTDSADHPEPAADGEDKPDLDEIGKAARVPAKVDLEDLGSRHRDNGSAGGDEEEDVEVIDAELVDPDPGAEAGGPGRG</sequence>
<accession>A0A1G7NDF7</accession>
<reference evidence="2 3" key="1">
    <citation type="submission" date="2016-10" db="EMBL/GenBank/DDBJ databases">
        <authorList>
            <person name="de Groot N.N."/>
        </authorList>
    </citation>
    <scope>NUCLEOTIDE SEQUENCE [LARGE SCALE GENOMIC DNA]</scope>
    <source>
        <strain evidence="2 3">DSM 25584</strain>
    </source>
</reference>
<proteinExistence type="predicted"/>